<protein>
    <submittedName>
        <fullName evidence="2">Uncharacterized protein</fullName>
    </submittedName>
</protein>
<dbReference type="AlphaFoldDB" id="A0A6A2XTJ8"/>
<gene>
    <name evidence="2" type="ORF">F3Y22_tig00116962pilonHSYRG00737</name>
</gene>
<accession>A0A6A2XTJ8</accession>
<proteinExistence type="predicted"/>
<dbReference type="Proteomes" id="UP000436088">
    <property type="component" value="Unassembled WGS sequence"/>
</dbReference>
<feature type="compositionally biased region" description="Pro residues" evidence="1">
    <location>
        <begin position="12"/>
        <end position="34"/>
    </location>
</feature>
<name>A0A6A2XTJ8_HIBSY</name>
<sequence>MSYYNHQQAPVVYPPPPAAQVYPPPQPPQAQPYYPPPVQGPYVVPPPVVYPMKAGAGAPHQRPQPEETKRRGSGFCRGW</sequence>
<dbReference type="EMBL" id="VEPZ02001737">
    <property type="protein sequence ID" value="KAE8659607.1"/>
    <property type="molecule type" value="Genomic_DNA"/>
</dbReference>
<evidence type="ECO:0000313" key="2">
    <source>
        <dbReference type="EMBL" id="KAE8659607.1"/>
    </source>
</evidence>
<feature type="region of interest" description="Disordered" evidence="1">
    <location>
        <begin position="1"/>
        <end position="34"/>
    </location>
</feature>
<organism evidence="2 3">
    <name type="scientific">Hibiscus syriacus</name>
    <name type="common">Rose of Sharon</name>
    <dbReference type="NCBI Taxonomy" id="106335"/>
    <lineage>
        <taxon>Eukaryota</taxon>
        <taxon>Viridiplantae</taxon>
        <taxon>Streptophyta</taxon>
        <taxon>Embryophyta</taxon>
        <taxon>Tracheophyta</taxon>
        <taxon>Spermatophyta</taxon>
        <taxon>Magnoliopsida</taxon>
        <taxon>eudicotyledons</taxon>
        <taxon>Gunneridae</taxon>
        <taxon>Pentapetalae</taxon>
        <taxon>rosids</taxon>
        <taxon>malvids</taxon>
        <taxon>Malvales</taxon>
        <taxon>Malvaceae</taxon>
        <taxon>Malvoideae</taxon>
        <taxon>Hibiscus</taxon>
    </lineage>
</organism>
<evidence type="ECO:0000256" key="1">
    <source>
        <dbReference type="SAM" id="MobiDB-lite"/>
    </source>
</evidence>
<evidence type="ECO:0000313" key="3">
    <source>
        <dbReference type="Proteomes" id="UP000436088"/>
    </source>
</evidence>
<comment type="caution">
    <text evidence="2">The sequence shown here is derived from an EMBL/GenBank/DDBJ whole genome shotgun (WGS) entry which is preliminary data.</text>
</comment>
<reference evidence="2" key="1">
    <citation type="submission" date="2019-09" db="EMBL/GenBank/DDBJ databases">
        <title>Draft genome information of white flower Hibiscus syriacus.</title>
        <authorList>
            <person name="Kim Y.-M."/>
        </authorList>
    </citation>
    <scope>NUCLEOTIDE SEQUENCE [LARGE SCALE GENOMIC DNA]</scope>
    <source>
        <strain evidence="2">YM2019G1</strain>
    </source>
</reference>
<feature type="region of interest" description="Disordered" evidence="1">
    <location>
        <begin position="54"/>
        <end position="79"/>
    </location>
</feature>
<keyword evidence="3" id="KW-1185">Reference proteome</keyword>